<name>A0A8G2CJ46_ACIRU</name>
<reference evidence="4 5" key="1">
    <citation type="submission" date="2017-01" db="EMBL/GenBank/DDBJ databases">
        <authorList>
            <person name="Varghese N."/>
            <person name="Submissions S."/>
        </authorList>
    </citation>
    <scope>NUCLEOTIDE SEQUENCE [LARGE SCALE GENOMIC DNA]</scope>
    <source>
        <strain evidence="4 5">ATCC 35905</strain>
    </source>
</reference>
<dbReference type="InterPro" id="IPR018753">
    <property type="entry name" value="GapR-like"/>
</dbReference>
<feature type="domain" description="GapR-like DNA-binding" evidence="3">
    <location>
        <begin position="20"/>
        <end position="91"/>
    </location>
</feature>
<keyword evidence="5" id="KW-1185">Reference proteome</keyword>
<dbReference type="EMBL" id="FTNE01000004">
    <property type="protein sequence ID" value="SIQ41841.1"/>
    <property type="molecule type" value="Genomic_DNA"/>
</dbReference>
<evidence type="ECO:0000313" key="5">
    <source>
        <dbReference type="Proteomes" id="UP000186308"/>
    </source>
</evidence>
<keyword evidence="2" id="KW-0175">Coiled coil</keyword>
<evidence type="ECO:0000259" key="3">
    <source>
        <dbReference type="Pfam" id="PF10073"/>
    </source>
</evidence>
<dbReference type="Proteomes" id="UP000186308">
    <property type="component" value="Unassembled WGS sequence"/>
</dbReference>
<evidence type="ECO:0000256" key="1">
    <source>
        <dbReference type="HAMAP-Rule" id="MF_00797"/>
    </source>
</evidence>
<dbReference type="NCBIfam" id="NF010247">
    <property type="entry name" value="PRK13694.1"/>
    <property type="match status" value="1"/>
</dbReference>
<proteinExistence type="inferred from homology"/>
<organism evidence="4 5">
    <name type="scientific">Acidiphilium rubrum</name>
    <dbReference type="NCBI Taxonomy" id="526"/>
    <lineage>
        <taxon>Bacteria</taxon>
        <taxon>Pseudomonadati</taxon>
        <taxon>Pseudomonadota</taxon>
        <taxon>Alphaproteobacteria</taxon>
        <taxon>Acetobacterales</taxon>
        <taxon>Acidocellaceae</taxon>
        <taxon>Acidiphilium</taxon>
    </lineage>
</organism>
<dbReference type="GO" id="GO:0003677">
    <property type="term" value="F:DNA binding"/>
    <property type="evidence" value="ECO:0007669"/>
    <property type="project" value="InterPro"/>
</dbReference>
<feature type="coiled-coil region" evidence="2">
    <location>
        <begin position="17"/>
        <end position="51"/>
    </location>
</feature>
<dbReference type="Pfam" id="PF10073">
    <property type="entry name" value="GapR_DNA-bd"/>
    <property type="match status" value="1"/>
</dbReference>
<accession>A0A8G2CJ46</accession>
<dbReference type="HAMAP" id="MF_00797">
    <property type="entry name" value="UPF0335"/>
    <property type="match status" value="1"/>
</dbReference>
<sequence length="93" mass="10539">MAFDTADQATADHATTGNIAADRLKSIVERIERLEEERKALASDIKDIYSEAKSAGFDVKVLRQLIRMRKQEPAEVEEQEMLIDVYRRALGMA</sequence>
<comment type="similarity">
    <text evidence="1">Belongs to the UPF0335 family.</text>
</comment>
<dbReference type="RefSeq" id="WP_029310565.1">
    <property type="nucleotide sequence ID" value="NZ_DAOMCH010000008.1"/>
</dbReference>
<comment type="caution">
    <text evidence="4">The sequence shown here is derived from an EMBL/GenBank/DDBJ whole genome shotgun (WGS) entry which is preliminary data.</text>
</comment>
<dbReference type="OrthoDB" id="9813793at2"/>
<protein>
    <recommendedName>
        <fullName evidence="1">UPF0335 protein SAMN05421828_104172</fullName>
    </recommendedName>
</protein>
<gene>
    <name evidence="4" type="ORF">SAMN05421828_104172</name>
</gene>
<evidence type="ECO:0000313" key="4">
    <source>
        <dbReference type="EMBL" id="SIQ41841.1"/>
    </source>
</evidence>
<dbReference type="InterPro" id="IPR046367">
    <property type="entry name" value="GapR-like_DNA-bd"/>
</dbReference>
<dbReference type="AlphaFoldDB" id="A0A8G2CJ46"/>
<evidence type="ECO:0000256" key="2">
    <source>
        <dbReference type="SAM" id="Coils"/>
    </source>
</evidence>